<dbReference type="Gene3D" id="3.90.1150.10">
    <property type="entry name" value="Aspartate Aminotransferase, domain 1"/>
    <property type="match status" value="1"/>
</dbReference>
<keyword evidence="8" id="KW-0663">Pyridoxal phosphate</keyword>
<dbReference type="InterPro" id="IPR015421">
    <property type="entry name" value="PyrdxlP-dep_Trfase_major"/>
</dbReference>
<comment type="caution">
    <text evidence="13">The sequence shown here is derived from an EMBL/GenBank/DDBJ whole genome shotgun (WGS) entry which is preliminary data.</text>
</comment>
<evidence type="ECO:0000256" key="10">
    <source>
        <dbReference type="ARBA" id="ARBA00047630"/>
    </source>
</evidence>
<comment type="catalytic activity">
    <reaction evidence="10">
        <text>4-(phosphooxy)-L-threonine + 2-oxoglutarate = (R)-3-hydroxy-2-oxo-4-phosphooxybutanoate + L-glutamate</text>
        <dbReference type="Rhea" id="RHEA:16573"/>
        <dbReference type="ChEBI" id="CHEBI:16810"/>
        <dbReference type="ChEBI" id="CHEBI:29985"/>
        <dbReference type="ChEBI" id="CHEBI:58452"/>
        <dbReference type="ChEBI" id="CHEBI:58538"/>
        <dbReference type="EC" id="2.6.1.52"/>
    </reaction>
</comment>
<evidence type="ECO:0000256" key="6">
    <source>
        <dbReference type="ARBA" id="ARBA00022605"/>
    </source>
</evidence>
<sequence>MLSDMSSDIMSRPFDVSDFGMIYAGAQKNLGPAGVALVILRKDLAARTDDSKVPTMLRYSTYIENDSMFNTPPTFAIYMLALVTDWLKEQGGLVEMEKINEEKAAYLYDFLYNSKFYASTVAPADRSIMNIVFRTPNEELDAAFVKEAKENGLTEPKGHRLVGGCRASIYNAMPIEGVKALVEFMKKFEQAHK</sequence>
<dbReference type="GO" id="GO:0005737">
    <property type="term" value="C:cytoplasm"/>
    <property type="evidence" value="ECO:0007669"/>
    <property type="project" value="TreeGrafter"/>
</dbReference>
<keyword evidence="5 13" id="KW-0032">Aminotransferase</keyword>
<keyword evidence="9" id="KW-0718">Serine biosynthesis</keyword>
<evidence type="ECO:0000256" key="9">
    <source>
        <dbReference type="ARBA" id="ARBA00023299"/>
    </source>
</evidence>
<evidence type="ECO:0000256" key="4">
    <source>
        <dbReference type="ARBA" id="ARBA00013030"/>
    </source>
</evidence>
<feature type="domain" description="Aminotransferase class V" evidence="12">
    <location>
        <begin position="2"/>
        <end position="181"/>
    </location>
</feature>
<keyword evidence="6" id="KW-0028">Amino-acid biosynthesis</keyword>
<evidence type="ECO:0000256" key="8">
    <source>
        <dbReference type="ARBA" id="ARBA00022898"/>
    </source>
</evidence>
<dbReference type="PANTHER" id="PTHR43247:SF1">
    <property type="entry name" value="PHOSPHOSERINE AMINOTRANSFERASE"/>
    <property type="match status" value="1"/>
</dbReference>
<evidence type="ECO:0000313" key="13">
    <source>
        <dbReference type="EMBL" id="MPM89647.1"/>
    </source>
</evidence>
<dbReference type="EC" id="2.6.1.52" evidence="4"/>
<name>A0A645DK49_9ZZZZ</name>
<evidence type="ECO:0000256" key="11">
    <source>
        <dbReference type="ARBA" id="ARBA00049007"/>
    </source>
</evidence>
<dbReference type="PANTHER" id="PTHR43247">
    <property type="entry name" value="PHOSPHOSERINE AMINOTRANSFERASE"/>
    <property type="match status" value="1"/>
</dbReference>
<keyword evidence="7 13" id="KW-0808">Transferase</keyword>
<dbReference type="GO" id="GO:0030170">
    <property type="term" value="F:pyridoxal phosphate binding"/>
    <property type="evidence" value="ECO:0007669"/>
    <property type="project" value="TreeGrafter"/>
</dbReference>
<evidence type="ECO:0000256" key="2">
    <source>
        <dbReference type="ARBA" id="ARBA00005099"/>
    </source>
</evidence>
<comment type="catalytic activity">
    <reaction evidence="11">
        <text>O-phospho-L-serine + 2-oxoglutarate = 3-phosphooxypyruvate + L-glutamate</text>
        <dbReference type="Rhea" id="RHEA:14329"/>
        <dbReference type="ChEBI" id="CHEBI:16810"/>
        <dbReference type="ChEBI" id="CHEBI:18110"/>
        <dbReference type="ChEBI" id="CHEBI:29985"/>
        <dbReference type="ChEBI" id="CHEBI:57524"/>
        <dbReference type="EC" id="2.6.1.52"/>
    </reaction>
</comment>
<gene>
    <name evidence="13" type="primary">serC_33</name>
    <name evidence="13" type="ORF">SDC9_136759</name>
</gene>
<evidence type="ECO:0000256" key="1">
    <source>
        <dbReference type="ARBA" id="ARBA00001933"/>
    </source>
</evidence>
<dbReference type="PROSITE" id="PS00595">
    <property type="entry name" value="AA_TRANSFER_CLASS_5"/>
    <property type="match status" value="1"/>
</dbReference>
<organism evidence="13">
    <name type="scientific">bioreactor metagenome</name>
    <dbReference type="NCBI Taxonomy" id="1076179"/>
    <lineage>
        <taxon>unclassified sequences</taxon>
        <taxon>metagenomes</taxon>
        <taxon>ecological metagenomes</taxon>
    </lineage>
</organism>
<evidence type="ECO:0000256" key="7">
    <source>
        <dbReference type="ARBA" id="ARBA00022679"/>
    </source>
</evidence>
<dbReference type="GO" id="GO:0006564">
    <property type="term" value="P:L-serine biosynthetic process"/>
    <property type="evidence" value="ECO:0007669"/>
    <property type="project" value="UniProtKB-KW"/>
</dbReference>
<accession>A0A645DK49</accession>
<reference evidence="13" key="1">
    <citation type="submission" date="2019-08" db="EMBL/GenBank/DDBJ databases">
        <authorList>
            <person name="Kucharzyk K."/>
            <person name="Murdoch R.W."/>
            <person name="Higgins S."/>
            <person name="Loffler F."/>
        </authorList>
    </citation>
    <scope>NUCLEOTIDE SEQUENCE</scope>
</reference>
<dbReference type="NCBIfam" id="NF003764">
    <property type="entry name" value="PRK05355.1"/>
    <property type="match status" value="1"/>
</dbReference>
<evidence type="ECO:0000256" key="5">
    <source>
        <dbReference type="ARBA" id="ARBA00022576"/>
    </source>
</evidence>
<protein>
    <recommendedName>
        <fullName evidence="4">phosphoserine transaminase</fullName>
        <ecNumber evidence="4">2.6.1.52</ecNumber>
    </recommendedName>
</protein>
<comment type="cofactor">
    <cofactor evidence="1">
        <name>pyridoxal 5'-phosphate</name>
        <dbReference type="ChEBI" id="CHEBI:597326"/>
    </cofactor>
</comment>
<dbReference type="InterPro" id="IPR022278">
    <property type="entry name" value="Pser_aminoTfrase"/>
</dbReference>
<dbReference type="InterPro" id="IPR015422">
    <property type="entry name" value="PyrdxlP-dep_Trfase_small"/>
</dbReference>
<dbReference type="InterPro" id="IPR000192">
    <property type="entry name" value="Aminotrans_V_dom"/>
</dbReference>
<evidence type="ECO:0000256" key="3">
    <source>
        <dbReference type="ARBA" id="ARBA00006904"/>
    </source>
</evidence>
<dbReference type="InterPro" id="IPR020578">
    <property type="entry name" value="Aminotrans_V_PyrdxlP_BS"/>
</dbReference>
<dbReference type="AlphaFoldDB" id="A0A645DK49"/>
<comment type="pathway">
    <text evidence="2">Amino-acid biosynthesis; L-serine biosynthesis; L-serine from 3-phospho-D-glycerate: step 2/3.</text>
</comment>
<dbReference type="Pfam" id="PF00266">
    <property type="entry name" value="Aminotran_5"/>
    <property type="match status" value="1"/>
</dbReference>
<comment type="similarity">
    <text evidence="3">Belongs to the class-V pyridoxal-phosphate-dependent aminotransferase family. SerC subfamily.</text>
</comment>
<dbReference type="InterPro" id="IPR015424">
    <property type="entry name" value="PyrdxlP-dep_Trfase"/>
</dbReference>
<evidence type="ECO:0000259" key="12">
    <source>
        <dbReference type="Pfam" id="PF00266"/>
    </source>
</evidence>
<proteinExistence type="inferred from homology"/>
<dbReference type="FunFam" id="3.90.1150.10:FF:000006">
    <property type="entry name" value="Phosphoserine aminotransferase"/>
    <property type="match status" value="1"/>
</dbReference>
<dbReference type="SUPFAM" id="SSF53383">
    <property type="entry name" value="PLP-dependent transferases"/>
    <property type="match status" value="1"/>
</dbReference>
<dbReference type="Gene3D" id="3.40.640.10">
    <property type="entry name" value="Type I PLP-dependent aspartate aminotransferase-like (Major domain)"/>
    <property type="match status" value="1"/>
</dbReference>
<dbReference type="UniPathway" id="UPA00135">
    <property type="reaction ID" value="UER00197"/>
</dbReference>
<dbReference type="GO" id="GO:0004648">
    <property type="term" value="F:O-phospho-L-serine:2-oxoglutarate aminotransferase activity"/>
    <property type="evidence" value="ECO:0007669"/>
    <property type="project" value="UniProtKB-EC"/>
</dbReference>
<dbReference type="EMBL" id="VSSQ01037046">
    <property type="protein sequence ID" value="MPM89647.1"/>
    <property type="molecule type" value="Genomic_DNA"/>
</dbReference>